<dbReference type="EMBL" id="JANPWB010000005">
    <property type="protein sequence ID" value="KAJ1185604.1"/>
    <property type="molecule type" value="Genomic_DNA"/>
</dbReference>
<sequence length="118" mass="12558">MERWKGRVALVTGASVGIGAAVARLLVQHGMKVVGCARSVDKIEVKKSPLRSSMTSLRARHGVSLGSRPRGNRGSAKLQAAIMLCGDFKAKLPGPTWFWGVAGGRSGNLWMTLAMKGR</sequence>
<dbReference type="PANTHER" id="PTHR43115">
    <property type="entry name" value="DEHYDROGENASE/REDUCTASE SDR FAMILY MEMBER 11"/>
    <property type="match status" value="1"/>
</dbReference>
<dbReference type="Pfam" id="PF00106">
    <property type="entry name" value="adh_short"/>
    <property type="match status" value="1"/>
</dbReference>
<evidence type="ECO:0000256" key="1">
    <source>
        <dbReference type="ARBA" id="ARBA00006484"/>
    </source>
</evidence>
<comment type="caution">
    <text evidence="3">The sequence shown here is derived from an EMBL/GenBank/DDBJ whole genome shotgun (WGS) entry which is preliminary data.</text>
</comment>
<gene>
    <name evidence="3" type="ORF">NDU88_002394</name>
</gene>
<proteinExistence type="inferred from homology"/>
<keyword evidence="2" id="KW-0560">Oxidoreductase</keyword>
<dbReference type="InterPro" id="IPR002347">
    <property type="entry name" value="SDR_fam"/>
</dbReference>
<evidence type="ECO:0000256" key="2">
    <source>
        <dbReference type="ARBA" id="ARBA00023002"/>
    </source>
</evidence>
<dbReference type="SUPFAM" id="SSF51735">
    <property type="entry name" value="NAD(P)-binding Rossmann-fold domains"/>
    <property type="match status" value="1"/>
</dbReference>
<dbReference type="InterPro" id="IPR036291">
    <property type="entry name" value="NAD(P)-bd_dom_sf"/>
</dbReference>
<keyword evidence="4" id="KW-1185">Reference proteome</keyword>
<dbReference type="PANTHER" id="PTHR43115:SF4">
    <property type="entry name" value="DEHYDROGENASE_REDUCTASE SDR FAMILY MEMBER 11"/>
    <property type="match status" value="1"/>
</dbReference>
<evidence type="ECO:0000313" key="4">
    <source>
        <dbReference type="Proteomes" id="UP001066276"/>
    </source>
</evidence>
<name>A0AAV7UCA1_PLEWA</name>
<dbReference type="Proteomes" id="UP001066276">
    <property type="component" value="Chromosome 3_1"/>
</dbReference>
<protein>
    <recommendedName>
        <fullName evidence="5">Dehydrogenase/reductase SDR family member 11</fullName>
    </recommendedName>
</protein>
<dbReference type="AlphaFoldDB" id="A0AAV7UCA1"/>
<dbReference type="Gene3D" id="3.40.50.720">
    <property type="entry name" value="NAD(P)-binding Rossmann-like Domain"/>
    <property type="match status" value="1"/>
</dbReference>
<evidence type="ECO:0000313" key="3">
    <source>
        <dbReference type="EMBL" id="KAJ1185604.1"/>
    </source>
</evidence>
<evidence type="ECO:0008006" key="5">
    <source>
        <dbReference type="Google" id="ProtNLM"/>
    </source>
</evidence>
<organism evidence="3 4">
    <name type="scientific">Pleurodeles waltl</name>
    <name type="common">Iberian ribbed newt</name>
    <dbReference type="NCBI Taxonomy" id="8319"/>
    <lineage>
        <taxon>Eukaryota</taxon>
        <taxon>Metazoa</taxon>
        <taxon>Chordata</taxon>
        <taxon>Craniata</taxon>
        <taxon>Vertebrata</taxon>
        <taxon>Euteleostomi</taxon>
        <taxon>Amphibia</taxon>
        <taxon>Batrachia</taxon>
        <taxon>Caudata</taxon>
        <taxon>Salamandroidea</taxon>
        <taxon>Salamandridae</taxon>
        <taxon>Pleurodelinae</taxon>
        <taxon>Pleurodeles</taxon>
    </lineage>
</organism>
<reference evidence="3" key="1">
    <citation type="journal article" date="2022" name="bioRxiv">
        <title>Sequencing and chromosome-scale assembly of the giantPleurodeles waltlgenome.</title>
        <authorList>
            <person name="Brown T."/>
            <person name="Elewa A."/>
            <person name="Iarovenko S."/>
            <person name="Subramanian E."/>
            <person name="Araus A.J."/>
            <person name="Petzold A."/>
            <person name="Susuki M."/>
            <person name="Suzuki K.-i.T."/>
            <person name="Hayashi T."/>
            <person name="Toyoda A."/>
            <person name="Oliveira C."/>
            <person name="Osipova E."/>
            <person name="Leigh N.D."/>
            <person name="Simon A."/>
            <person name="Yun M.H."/>
        </authorList>
    </citation>
    <scope>NUCLEOTIDE SEQUENCE</scope>
    <source>
        <strain evidence="3">20211129_DDA</strain>
        <tissue evidence="3">Liver</tissue>
    </source>
</reference>
<comment type="similarity">
    <text evidence="1">Belongs to the short-chain dehydrogenases/reductases (SDR) family.</text>
</comment>
<dbReference type="GO" id="GO:0016491">
    <property type="term" value="F:oxidoreductase activity"/>
    <property type="evidence" value="ECO:0007669"/>
    <property type="project" value="UniProtKB-KW"/>
</dbReference>
<accession>A0AAV7UCA1</accession>